<reference evidence="2 3" key="1">
    <citation type="submission" date="2019-05" db="EMBL/GenBank/DDBJ databases">
        <title>Another draft genome of Portunus trituberculatus and its Hox gene families provides insights of decapod evolution.</title>
        <authorList>
            <person name="Jeong J.-H."/>
            <person name="Song I."/>
            <person name="Kim S."/>
            <person name="Choi T."/>
            <person name="Kim D."/>
            <person name="Ryu S."/>
            <person name="Kim W."/>
        </authorList>
    </citation>
    <scope>NUCLEOTIDE SEQUENCE [LARGE SCALE GENOMIC DNA]</scope>
    <source>
        <tissue evidence="2">Muscle</tissue>
    </source>
</reference>
<dbReference type="Proteomes" id="UP000324222">
    <property type="component" value="Unassembled WGS sequence"/>
</dbReference>
<keyword evidence="3" id="KW-1185">Reference proteome</keyword>
<dbReference type="EMBL" id="VSRR010000675">
    <property type="protein sequence ID" value="MPC18395.1"/>
    <property type="molecule type" value="Genomic_DNA"/>
</dbReference>
<evidence type="ECO:0000313" key="2">
    <source>
        <dbReference type="EMBL" id="MPC18395.1"/>
    </source>
</evidence>
<evidence type="ECO:0000256" key="1">
    <source>
        <dbReference type="SAM" id="SignalP"/>
    </source>
</evidence>
<protein>
    <recommendedName>
        <fullName evidence="4">Secreted protein</fullName>
    </recommendedName>
</protein>
<accession>A0A5B7DB94</accession>
<evidence type="ECO:0000313" key="3">
    <source>
        <dbReference type="Proteomes" id="UP000324222"/>
    </source>
</evidence>
<dbReference type="AlphaFoldDB" id="A0A5B7DB94"/>
<evidence type="ECO:0008006" key="4">
    <source>
        <dbReference type="Google" id="ProtNLM"/>
    </source>
</evidence>
<gene>
    <name evidence="2" type="ORF">E2C01_011275</name>
</gene>
<comment type="caution">
    <text evidence="2">The sequence shown here is derived from an EMBL/GenBank/DDBJ whole genome shotgun (WGS) entry which is preliminary data.</text>
</comment>
<keyword evidence="1" id="KW-0732">Signal</keyword>
<organism evidence="2 3">
    <name type="scientific">Portunus trituberculatus</name>
    <name type="common">Swimming crab</name>
    <name type="synonym">Neptunus trituberculatus</name>
    <dbReference type="NCBI Taxonomy" id="210409"/>
    <lineage>
        <taxon>Eukaryota</taxon>
        <taxon>Metazoa</taxon>
        <taxon>Ecdysozoa</taxon>
        <taxon>Arthropoda</taxon>
        <taxon>Crustacea</taxon>
        <taxon>Multicrustacea</taxon>
        <taxon>Malacostraca</taxon>
        <taxon>Eumalacostraca</taxon>
        <taxon>Eucarida</taxon>
        <taxon>Decapoda</taxon>
        <taxon>Pleocyemata</taxon>
        <taxon>Brachyura</taxon>
        <taxon>Eubrachyura</taxon>
        <taxon>Portunoidea</taxon>
        <taxon>Portunidae</taxon>
        <taxon>Portuninae</taxon>
        <taxon>Portunus</taxon>
    </lineage>
</organism>
<name>A0A5B7DB94_PORTR</name>
<feature type="chain" id="PRO_5022691915" description="Secreted protein" evidence="1">
    <location>
        <begin position="21"/>
        <end position="155"/>
    </location>
</feature>
<proteinExistence type="predicted"/>
<feature type="signal peptide" evidence="1">
    <location>
        <begin position="1"/>
        <end position="20"/>
    </location>
</feature>
<sequence>MVTCCDLMVMFYAFLPPALTQKVTYLAAQPYFIPRLTACFVNPECLAVVFLGGKTTPTKLPQECVSFIGSPRFSSKCFLPLVLYRCRRICRRVSLCYLRPASFVTSAGECRLHFFVTALSVARIVLNKGESRVYLDAALVATRCPSFSGGEAGLI</sequence>